<dbReference type="AlphaFoldDB" id="A0A6J4MWI3"/>
<proteinExistence type="predicted"/>
<feature type="non-terminal residue" evidence="1">
    <location>
        <position position="42"/>
    </location>
</feature>
<sequence length="42" mass="4862">APSPDQDRRQVGAASHCHRHIRLALTHRARLHRHAQRHDPTV</sequence>
<name>A0A6J4MWI3_9ACTN</name>
<protein>
    <submittedName>
        <fullName evidence="1">Uncharacterized protein</fullName>
    </submittedName>
</protein>
<reference evidence="1" key="1">
    <citation type="submission" date="2020-02" db="EMBL/GenBank/DDBJ databases">
        <authorList>
            <person name="Meier V. D."/>
        </authorList>
    </citation>
    <scope>NUCLEOTIDE SEQUENCE</scope>
    <source>
        <strain evidence="1">AVDCRST_MAG21</strain>
    </source>
</reference>
<gene>
    <name evidence="1" type="ORF">AVDCRST_MAG21-737</name>
</gene>
<dbReference type="EMBL" id="CADCUL010000087">
    <property type="protein sequence ID" value="CAA9370794.1"/>
    <property type="molecule type" value="Genomic_DNA"/>
</dbReference>
<organism evidence="1">
    <name type="scientific">uncultured Nocardioidaceae bacterium</name>
    <dbReference type="NCBI Taxonomy" id="253824"/>
    <lineage>
        <taxon>Bacteria</taxon>
        <taxon>Bacillati</taxon>
        <taxon>Actinomycetota</taxon>
        <taxon>Actinomycetes</taxon>
        <taxon>Propionibacteriales</taxon>
        <taxon>Nocardioidaceae</taxon>
        <taxon>environmental samples</taxon>
    </lineage>
</organism>
<feature type="non-terminal residue" evidence="1">
    <location>
        <position position="1"/>
    </location>
</feature>
<evidence type="ECO:0000313" key="1">
    <source>
        <dbReference type="EMBL" id="CAA9370794.1"/>
    </source>
</evidence>
<accession>A0A6J4MWI3</accession>